<dbReference type="PROSITE" id="PS50012">
    <property type="entry name" value="RCC1_3"/>
    <property type="match status" value="5"/>
</dbReference>
<evidence type="ECO:0000313" key="5">
    <source>
        <dbReference type="Proteomes" id="UP000824089"/>
    </source>
</evidence>
<dbReference type="Gene3D" id="2.130.10.30">
    <property type="entry name" value="Regulator of chromosome condensation 1/beta-lactamase-inhibitor protein II"/>
    <property type="match status" value="2"/>
</dbReference>
<comment type="caution">
    <text evidence="4">The sequence shown here is derived from an EMBL/GenBank/DDBJ whole genome shotgun (WGS) entry which is preliminary data.</text>
</comment>
<dbReference type="Proteomes" id="UP000824089">
    <property type="component" value="Unassembled WGS sequence"/>
</dbReference>
<dbReference type="AlphaFoldDB" id="A0A9D1L9X6"/>
<feature type="compositionally biased region" description="Low complexity" evidence="2">
    <location>
        <begin position="29"/>
        <end position="44"/>
    </location>
</feature>
<dbReference type="InterPro" id="IPR051709">
    <property type="entry name" value="Ub-ligase/GTPase-reg"/>
</dbReference>
<reference evidence="4" key="2">
    <citation type="journal article" date="2021" name="PeerJ">
        <title>Extensive microbial diversity within the chicken gut microbiome revealed by metagenomics and culture.</title>
        <authorList>
            <person name="Gilroy R."/>
            <person name="Ravi A."/>
            <person name="Getino M."/>
            <person name="Pursley I."/>
            <person name="Horton D.L."/>
            <person name="Alikhan N.F."/>
            <person name="Baker D."/>
            <person name="Gharbi K."/>
            <person name="Hall N."/>
            <person name="Watson M."/>
            <person name="Adriaenssens E.M."/>
            <person name="Foster-Nyarko E."/>
            <person name="Jarju S."/>
            <person name="Secka A."/>
            <person name="Antonio M."/>
            <person name="Oren A."/>
            <person name="Chaudhuri R.R."/>
            <person name="La Ragione R."/>
            <person name="Hildebrand F."/>
            <person name="Pallen M.J."/>
        </authorList>
    </citation>
    <scope>NUCLEOTIDE SEQUENCE</scope>
    <source>
        <strain evidence="4">CHK195-4489</strain>
    </source>
</reference>
<feature type="compositionally biased region" description="Low complexity" evidence="2">
    <location>
        <begin position="54"/>
        <end position="85"/>
    </location>
</feature>
<gene>
    <name evidence="4" type="ORF">IAD50_04740</name>
</gene>
<dbReference type="InterPro" id="IPR026876">
    <property type="entry name" value="Fn3_assoc_repeat"/>
</dbReference>
<dbReference type="SUPFAM" id="SSF50985">
    <property type="entry name" value="RCC1/BLIP-II"/>
    <property type="match status" value="1"/>
</dbReference>
<dbReference type="PANTHER" id="PTHR45622">
    <property type="entry name" value="UBIQUITIN-PROTEIN LIGASE E3A-RELATED"/>
    <property type="match status" value="1"/>
</dbReference>
<dbReference type="PRINTS" id="PR00633">
    <property type="entry name" value="RCCNDNSATION"/>
</dbReference>
<evidence type="ECO:0000256" key="2">
    <source>
        <dbReference type="SAM" id="MobiDB-lite"/>
    </source>
</evidence>
<keyword evidence="1" id="KW-0677">Repeat</keyword>
<protein>
    <submittedName>
        <fullName evidence="4">CotH kinase family protein</fullName>
    </submittedName>
</protein>
<name>A0A9D1L9X6_9CLOT</name>
<dbReference type="Pfam" id="PF13287">
    <property type="entry name" value="Fn3_assoc"/>
    <property type="match status" value="1"/>
</dbReference>
<evidence type="ECO:0000256" key="3">
    <source>
        <dbReference type="SAM" id="SignalP"/>
    </source>
</evidence>
<proteinExistence type="predicted"/>
<dbReference type="InterPro" id="IPR009091">
    <property type="entry name" value="RCC1/BLIP-II"/>
</dbReference>
<dbReference type="InterPro" id="IPR014867">
    <property type="entry name" value="Spore_coat_CotH_CotH2/3/7"/>
</dbReference>
<organism evidence="4 5">
    <name type="scientific">Candidatus Egerieisoma faecipullorum</name>
    <dbReference type="NCBI Taxonomy" id="2840963"/>
    <lineage>
        <taxon>Bacteria</taxon>
        <taxon>Bacillati</taxon>
        <taxon>Bacillota</taxon>
        <taxon>Clostridia</taxon>
        <taxon>Eubacteriales</taxon>
        <taxon>Clostridiaceae</taxon>
        <taxon>Clostridiaceae incertae sedis</taxon>
        <taxon>Candidatus Egerieisoma</taxon>
    </lineage>
</organism>
<feature type="signal peptide" evidence="3">
    <location>
        <begin position="1"/>
        <end position="22"/>
    </location>
</feature>
<dbReference type="GO" id="GO:0016301">
    <property type="term" value="F:kinase activity"/>
    <property type="evidence" value="ECO:0007669"/>
    <property type="project" value="UniProtKB-KW"/>
</dbReference>
<feature type="region of interest" description="Disordered" evidence="2">
    <location>
        <begin position="28"/>
        <end position="107"/>
    </location>
</feature>
<feature type="chain" id="PRO_5039149167" evidence="3">
    <location>
        <begin position="23"/>
        <end position="1064"/>
    </location>
</feature>
<keyword evidence="3" id="KW-0732">Signal</keyword>
<dbReference type="PANTHER" id="PTHR45622:SF58">
    <property type="entry name" value="REGULATOR OF CHROMOSOME CONDENSATION DOMAIN-CONTAINING PROTEIN"/>
    <property type="match status" value="1"/>
</dbReference>
<sequence length="1064" mass="113805">MKKRLSAVLLCCMLALCAAACAHKKNEPEPSSAVTSSVSEPSSAGAQTPGRTQTPSGSGTASPAGATPSASASQSAAATPSGATGRVVIRDPEDDGPTAPILVPDPGEPTVTFSAASGFYEKAFSLTLSSDDGYTIYYTTDGSDPKKNGKKYEGPISIEKSAGSAGPLTKSIAASFQYAPPASQICGTVVKAYAKKGGSVTDTVTNTYIVSSGFSRRYGLPSVSISLAPNDFATKSGIYVSVMDHPFDTKERKIAFCEMFDRTGTKVSGQYIELSMNGNGSLGNLQKSMRIYFKKDAAPGISNNPGKLNYDIFEGRVQDANGDTIDSYKRLVLRNSGNDNTSSMLRDALMHRLSKDLNFDIMESQPAMVFINGEFWGLYNIRERYDTKYFMAHYGIAEENIVMLEAPSPHITGNGSSAYVLNDGEPGDEKPFQTLVNYAKTHDLSVKSYYEHVASQLDVENLIDYYIANLYFCNLDWPTNNIKVWRNKNESDPSGFDTKWRFVLVDMDMGCGLAGQATEDMMGRINCGTVLSDLMNAMMANEGFRSAFIDRFLYLLENVYTADKMIPVLEAMAEEIELAERLNIQRWQASGLTAAEWTRQIGVIRSFLENRSAYAKEDLYQYFNIVPSDVSVSYSEGVSSLRINSAEIAAGSTVQYDAGAKLNIKASVKDGYTFAGIAVTTADGKQTVFKSKEADITLSSKATITVLTRKNGFHTEEALVAGSRDVFYLKANGDLYAWGASEYGQCGILTGSAPLPVSVIMTSVKKVATAQGGNVGDAPHTILLTADNALYAVGNNTNLQTGCSGSDFYTIKPVKNVPAGTIADISAGYDHTLILMENGDLYGIGNNAYGQLGSEGLGGTVGSFTKIASGVSSMAAGRRHSLYVVNGKLYGIGDNRWNKLISSSTEKFTAPVLISSGIVRVFAGEHSSFCIDERGDLYYFGWRNAATFTAGESDGKLHKVFPGALSVSMQDEHAIILSTDGKAYGWGMNSYNQITSGSASSHPSPVQISGSARAGAAGSWFSAILNSDGSVTVWGKNTSGISGTGETSEKIGKTTIPASKFNII</sequence>
<dbReference type="Pfam" id="PF08757">
    <property type="entry name" value="CotH"/>
    <property type="match status" value="1"/>
</dbReference>
<reference evidence="4" key="1">
    <citation type="submission" date="2020-10" db="EMBL/GenBank/DDBJ databases">
        <authorList>
            <person name="Gilroy R."/>
        </authorList>
    </citation>
    <scope>NUCLEOTIDE SEQUENCE</scope>
    <source>
        <strain evidence="4">CHK195-4489</strain>
    </source>
</reference>
<accession>A0A9D1L9X6</accession>
<dbReference type="InterPro" id="IPR000408">
    <property type="entry name" value="Reg_chr_condens"/>
</dbReference>
<keyword evidence="4" id="KW-0418">Kinase</keyword>
<keyword evidence="4" id="KW-0808">Transferase</keyword>
<dbReference type="Pfam" id="PF13540">
    <property type="entry name" value="RCC1_2"/>
    <property type="match status" value="3"/>
</dbReference>
<dbReference type="EMBL" id="DVMM01000095">
    <property type="protein sequence ID" value="HIU29585.1"/>
    <property type="molecule type" value="Genomic_DNA"/>
</dbReference>
<evidence type="ECO:0000256" key="1">
    <source>
        <dbReference type="ARBA" id="ARBA00022737"/>
    </source>
</evidence>
<evidence type="ECO:0000313" key="4">
    <source>
        <dbReference type="EMBL" id="HIU29585.1"/>
    </source>
</evidence>